<dbReference type="Proteomes" id="UP000188603">
    <property type="component" value="Chromosome"/>
</dbReference>
<dbReference type="GO" id="GO:0016491">
    <property type="term" value="F:oxidoreductase activity"/>
    <property type="evidence" value="ECO:0007669"/>
    <property type="project" value="InterPro"/>
</dbReference>
<evidence type="ECO:0000256" key="3">
    <source>
        <dbReference type="ARBA" id="ARBA00022968"/>
    </source>
</evidence>
<dbReference type="InterPro" id="IPR050553">
    <property type="entry name" value="Thioredoxin_ResA/DsbE_sf"/>
</dbReference>
<evidence type="ECO:0000256" key="1">
    <source>
        <dbReference type="ARBA" id="ARBA00004196"/>
    </source>
</evidence>
<dbReference type="PANTHER" id="PTHR42852:SF6">
    <property type="entry name" value="THIOL:DISULFIDE INTERCHANGE PROTEIN DSBE"/>
    <property type="match status" value="1"/>
</dbReference>
<name>A0A1U9K617_9BACL</name>
<evidence type="ECO:0000256" key="2">
    <source>
        <dbReference type="ARBA" id="ARBA00022748"/>
    </source>
</evidence>
<dbReference type="Gene3D" id="3.40.30.10">
    <property type="entry name" value="Glutaredoxin"/>
    <property type="match status" value="1"/>
</dbReference>
<dbReference type="PROSITE" id="PS51352">
    <property type="entry name" value="THIOREDOXIN_2"/>
    <property type="match status" value="1"/>
</dbReference>
<evidence type="ECO:0000256" key="4">
    <source>
        <dbReference type="ARBA" id="ARBA00023157"/>
    </source>
</evidence>
<dbReference type="GO" id="GO:0017004">
    <property type="term" value="P:cytochrome complex assembly"/>
    <property type="evidence" value="ECO:0007669"/>
    <property type="project" value="UniProtKB-KW"/>
</dbReference>
<sequence>MHKKKRRYWIRVSVLTLFTMLLGFAIYQTVLSDQSEVLEEGDKAPDFTLQTLEGEDVALSDYRGQGVLINFWASWCEPCKAEMPAIERRYEKFKEHGFEVLAVNVGESKLSVKGFVRGFDLSFPILLDPDKHVTTDLYHIGPLPSSIFVKPDGTVSKIVIGQMNDSLIEQNVLNILPEE</sequence>
<protein>
    <submittedName>
        <fullName evidence="7">Thiol-disulfide oxidoreductase</fullName>
    </submittedName>
</protein>
<dbReference type="AlphaFoldDB" id="A0A1U9K617"/>
<dbReference type="PROSITE" id="PS00194">
    <property type="entry name" value="THIOREDOXIN_1"/>
    <property type="match status" value="1"/>
</dbReference>
<dbReference type="NCBIfam" id="NF002854">
    <property type="entry name" value="PRK03147.1"/>
    <property type="match status" value="1"/>
</dbReference>
<dbReference type="InterPro" id="IPR013766">
    <property type="entry name" value="Thioredoxin_domain"/>
</dbReference>
<accession>A0A1U9K617</accession>
<keyword evidence="3" id="KW-0812">Transmembrane</keyword>
<dbReference type="InterPro" id="IPR000866">
    <property type="entry name" value="AhpC/TSA"/>
</dbReference>
<dbReference type="InterPro" id="IPR036249">
    <property type="entry name" value="Thioredoxin-like_sf"/>
</dbReference>
<dbReference type="InterPro" id="IPR017937">
    <property type="entry name" value="Thioredoxin_CS"/>
</dbReference>
<keyword evidence="5" id="KW-0676">Redox-active center</keyword>
<proteinExistence type="predicted"/>
<keyword evidence="8" id="KW-1185">Reference proteome</keyword>
<feature type="domain" description="Thioredoxin" evidence="6">
    <location>
        <begin position="38"/>
        <end position="179"/>
    </location>
</feature>
<evidence type="ECO:0000256" key="5">
    <source>
        <dbReference type="ARBA" id="ARBA00023284"/>
    </source>
</evidence>
<evidence type="ECO:0000313" key="7">
    <source>
        <dbReference type="EMBL" id="AQS55495.1"/>
    </source>
</evidence>
<gene>
    <name evidence="7" type="ORF">B0W44_06545</name>
</gene>
<dbReference type="KEGG" id="ntr:B0W44_06545"/>
<dbReference type="RefSeq" id="WP_077719357.1">
    <property type="nucleotide sequence ID" value="NZ_CP019699.1"/>
</dbReference>
<keyword evidence="3" id="KW-0735">Signal-anchor</keyword>
<dbReference type="GO" id="GO:0030313">
    <property type="term" value="C:cell envelope"/>
    <property type="evidence" value="ECO:0007669"/>
    <property type="project" value="UniProtKB-SubCell"/>
</dbReference>
<dbReference type="SUPFAM" id="SSF52833">
    <property type="entry name" value="Thioredoxin-like"/>
    <property type="match status" value="1"/>
</dbReference>
<dbReference type="GO" id="GO:0016209">
    <property type="term" value="F:antioxidant activity"/>
    <property type="evidence" value="ECO:0007669"/>
    <property type="project" value="InterPro"/>
</dbReference>
<dbReference type="STRING" id="1471761.B0W44_06545"/>
<dbReference type="CDD" id="cd02966">
    <property type="entry name" value="TlpA_like_family"/>
    <property type="match status" value="1"/>
</dbReference>
<dbReference type="PANTHER" id="PTHR42852">
    <property type="entry name" value="THIOL:DISULFIDE INTERCHANGE PROTEIN DSBE"/>
    <property type="match status" value="1"/>
</dbReference>
<dbReference type="EMBL" id="CP019699">
    <property type="protein sequence ID" value="AQS55495.1"/>
    <property type="molecule type" value="Genomic_DNA"/>
</dbReference>
<dbReference type="OrthoDB" id="25753at2"/>
<keyword evidence="2" id="KW-0201">Cytochrome c-type biogenesis</keyword>
<reference evidence="7 8" key="1">
    <citation type="journal article" date="2015" name="Int. J. Syst. Evol. Microbiol.">
        <title>Novibacillus thermophilus gen. nov., sp. nov., a Gram-staining-negative and moderately thermophilic member of the family Thermoactinomycetaceae.</title>
        <authorList>
            <person name="Yang G."/>
            <person name="Chen J."/>
            <person name="Zhou S."/>
        </authorList>
    </citation>
    <scope>NUCLEOTIDE SEQUENCE [LARGE SCALE GENOMIC DNA]</scope>
    <source>
        <strain evidence="7 8">SG-1</strain>
    </source>
</reference>
<evidence type="ECO:0000313" key="8">
    <source>
        <dbReference type="Proteomes" id="UP000188603"/>
    </source>
</evidence>
<evidence type="ECO:0000259" key="6">
    <source>
        <dbReference type="PROSITE" id="PS51352"/>
    </source>
</evidence>
<organism evidence="7 8">
    <name type="scientific">Novibacillus thermophilus</name>
    <dbReference type="NCBI Taxonomy" id="1471761"/>
    <lineage>
        <taxon>Bacteria</taxon>
        <taxon>Bacillati</taxon>
        <taxon>Bacillota</taxon>
        <taxon>Bacilli</taxon>
        <taxon>Bacillales</taxon>
        <taxon>Thermoactinomycetaceae</taxon>
        <taxon>Novibacillus</taxon>
    </lineage>
</organism>
<comment type="subcellular location">
    <subcellularLocation>
        <location evidence="1">Cell envelope</location>
    </subcellularLocation>
</comment>
<dbReference type="Pfam" id="PF00578">
    <property type="entry name" value="AhpC-TSA"/>
    <property type="match status" value="1"/>
</dbReference>
<keyword evidence="4" id="KW-1015">Disulfide bond</keyword>